<dbReference type="SUPFAM" id="SSF51905">
    <property type="entry name" value="FAD/NAD(P)-binding domain"/>
    <property type="match status" value="1"/>
</dbReference>
<evidence type="ECO:0000259" key="6">
    <source>
        <dbReference type="Pfam" id="PF01266"/>
    </source>
</evidence>
<dbReference type="Proteomes" id="UP000178602">
    <property type="component" value="Unassembled WGS sequence"/>
</dbReference>
<organism evidence="7 8">
    <name type="scientific">candidate division WOR-1 bacterium RIFOXYC12_FULL_54_18</name>
    <dbReference type="NCBI Taxonomy" id="1802584"/>
    <lineage>
        <taxon>Bacteria</taxon>
        <taxon>Bacillati</taxon>
        <taxon>Saganbacteria</taxon>
    </lineage>
</organism>
<dbReference type="InterPro" id="IPR036188">
    <property type="entry name" value="FAD/NAD-bd_sf"/>
</dbReference>
<evidence type="ECO:0000256" key="4">
    <source>
        <dbReference type="ARBA" id="ARBA00023002"/>
    </source>
</evidence>
<evidence type="ECO:0000256" key="1">
    <source>
        <dbReference type="ARBA" id="ARBA00001974"/>
    </source>
</evidence>
<feature type="domain" description="FAD dependent oxidoreductase" evidence="6">
    <location>
        <begin position="6"/>
        <end position="364"/>
    </location>
</feature>
<proteinExistence type="inferred from homology"/>
<accession>A0A1F4T5P5</accession>
<dbReference type="Gene3D" id="3.30.9.10">
    <property type="entry name" value="D-Amino Acid Oxidase, subunit A, domain 2"/>
    <property type="match status" value="1"/>
</dbReference>
<evidence type="ECO:0000256" key="3">
    <source>
        <dbReference type="ARBA" id="ARBA00022827"/>
    </source>
</evidence>
<evidence type="ECO:0000256" key="5">
    <source>
        <dbReference type="ARBA" id="ARBA00037941"/>
    </source>
</evidence>
<name>A0A1F4T5P5_UNCSA</name>
<dbReference type="Pfam" id="PF01266">
    <property type="entry name" value="DAO"/>
    <property type="match status" value="1"/>
</dbReference>
<dbReference type="InterPro" id="IPR006076">
    <property type="entry name" value="FAD-dep_OxRdtase"/>
</dbReference>
<dbReference type="GO" id="GO:0047545">
    <property type="term" value="F:(S)-2-hydroxyglutarate dehydrogenase activity"/>
    <property type="evidence" value="ECO:0007669"/>
    <property type="project" value="TreeGrafter"/>
</dbReference>
<gene>
    <name evidence="7" type="ORF">A3K49_02625</name>
</gene>
<dbReference type="AlphaFoldDB" id="A0A1F4T5P5"/>
<dbReference type="EMBL" id="MEUG01000001">
    <property type="protein sequence ID" value="OGC27886.1"/>
    <property type="molecule type" value="Genomic_DNA"/>
</dbReference>
<reference evidence="7 8" key="1">
    <citation type="journal article" date="2016" name="Nat. Commun.">
        <title>Thousands of microbial genomes shed light on interconnected biogeochemical processes in an aquifer system.</title>
        <authorList>
            <person name="Anantharaman K."/>
            <person name="Brown C.T."/>
            <person name="Hug L.A."/>
            <person name="Sharon I."/>
            <person name="Castelle C.J."/>
            <person name="Probst A.J."/>
            <person name="Thomas B.C."/>
            <person name="Singh A."/>
            <person name="Wilkins M.J."/>
            <person name="Karaoz U."/>
            <person name="Brodie E.L."/>
            <person name="Williams K.H."/>
            <person name="Hubbard S.S."/>
            <person name="Banfield J.F."/>
        </authorList>
    </citation>
    <scope>NUCLEOTIDE SEQUENCE [LARGE SCALE GENOMIC DNA]</scope>
</reference>
<comment type="similarity">
    <text evidence="5">Belongs to the L2HGDH family.</text>
</comment>
<sequence length="372" mass="40569">MEKVAVSIIGAGVVGLAIAKVLSDRHDGDLIVFEKHDGFGQETSSRNSEVIHAGIYYPPNTLKSRLCLEGNPLLYQLCKAAGIKYQNCGKVIISTNEEEKKEIENIYQNCQAIGVPGISLLTEAEVKKLEPNVFALTGIMSATTGIIDSHGLMKYYYQQAQANGTLFAFNHEVTGISKQSGGYIIETSNGEKILAEQVINAAGLGSDQVAGLAGFDVKKLHYNLYPCKGDYFSIPGAKGKIHHLVYPVPHKKGYGLGVHATLDLTGQIRLGPDAHYGENLNYEVDPAKRTEFYHAARTYFPWLKEEMLSPDTSGIRPKLQGPDDGFRDFVIKEESANGYPGFINLIGIESPGLTASMAIAQLVERLVMTRSD</sequence>
<evidence type="ECO:0000256" key="2">
    <source>
        <dbReference type="ARBA" id="ARBA00022630"/>
    </source>
</evidence>
<comment type="caution">
    <text evidence="7">The sequence shown here is derived from an EMBL/GenBank/DDBJ whole genome shotgun (WGS) entry which is preliminary data.</text>
</comment>
<dbReference type="PANTHER" id="PTHR43104:SF4">
    <property type="entry name" value="L-2-HYDROXYGLUTARATE DEHYDROGENASE, MITOCHONDRIAL"/>
    <property type="match status" value="1"/>
</dbReference>
<keyword evidence="4" id="KW-0560">Oxidoreductase</keyword>
<dbReference type="PANTHER" id="PTHR43104">
    <property type="entry name" value="L-2-HYDROXYGLUTARATE DEHYDROGENASE, MITOCHONDRIAL"/>
    <property type="match status" value="1"/>
</dbReference>
<evidence type="ECO:0000313" key="7">
    <source>
        <dbReference type="EMBL" id="OGC27886.1"/>
    </source>
</evidence>
<evidence type="ECO:0000313" key="8">
    <source>
        <dbReference type="Proteomes" id="UP000178602"/>
    </source>
</evidence>
<comment type="cofactor">
    <cofactor evidence="1">
        <name>FAD</name>
        <dbReference type="ChEBI" id="CHEBI:57692"/>
    </cofactor>
</comment>
<protein>
    <recommendedName>
        <fullName evidence="6">FAD dependent oxidoreductase domain-containing protein</fullName>
    </recommendedName>
</protein>
<dbReference type="Gene3D" id="3.50.50.60">
    <property type="entry name" value="FAD/NAD(P)-binding domain"/>
    <property type="match status" value="1"/>
</dbReference>
<keyword evidence="2" id="KW-0285">Flavoprotein</keyword>
<keyword evidence="3" id="KW-0274">FAD</keyword>